<keyword evidence="2" id="KW-1185">Reference proteome</keyword>
<sequence>MWCHQQNNLLLASTGSKPQTRKRFLIRSNIRQKVFIVQYRPTKTKLGSQSNKTNIFNNLKTTKISLLFFIYKIQKLTNKGISLYFVSSCKFKPSLNLLRNRGPKVAIHYPIIAAVSCASAQILMTQQESAFN</sequence>
<organism evidence="1 2">
    <name type="scientific">Vibrio rotiferianus</name>
    <dbReference type="NCBI Taxonomy" id="190895"/>
    <lineage>
        <taxon>Bacteria</taxon>
        <taxon>Pseudomonadati</taxon>
        <taxon>Pseudomonadota</taxon>
        <taxon>Gammaproteobacteria</taxon>
        <taxon>Vibrionales</taxon>
        <taxon>Vibrionaceae</taxon>
        <taxon>Vibrio</taxon>
    </lineage>
</organism>
<comment type="caution">
    <text evidence="1">The sequence shown here is derived from an EMBL/GenBank/DDBJ whole genome shotgun (WGS) entry which is preliminary data.</text>
</comment>
<gene>
    <name evidence="1" type="ORF">BI375_15935</name>
</gene>
<dbReference type="EMBL" id="MKFT01000005">
    <property type="protein sequence ID" value="OHY94590.1"/>
    <property type="molecule type" value="Genomic_DNA"/>
</dbReference>
<accession>A0ABX3DC94</accession>
<evidence type="ECO:0000313" key="2">
    <source>
        <dbReference type="Proteomes" id="UP000180133"/>
    </source>
</evidence>
<evidence type="ECO:0000313" key="1">
    <source>
        <dbReference type="EMBL" id="OHY94590.1"/>
    </source>
</evidence>
<dbReference type="Proteomes" id="UP000180133">
    <property type="component" value="Unassembled WGS sequence"/>
</dbReference>
<name>A0ABX3DC94_9VIBR</name>
<reference evidence="1 2" key="1">
    <citation type="submission" date="2016-09" db="EMBL/GenBank/DDBJ databases">
        <title>Isolation, identification and antibiotic sensitivity analysis of bacterial pathogen from juvenile Hippocampus erectus with tail-rotted disease.</title>
        <authorList>
            <person name="Yang Q."/>
        </authorList>
    </citation>
    <scope>NUCLEOTIDE SEQUENCE [LARGE SCALE GENOMIC DNA]</scope>
    <source>
        <strain evidence="1 2">HM-10</strain>
    </source>
</reference>
<proteinExistence type="predicted"/>
<protein>
    <submittedName>
        <fullName evidence="1">Uncharacterized protein</fullName>
    </submittedName>
</protein>